<dbReference type="GO" id="GO:0032259">
    <property type="term" value="P:methylation"/>
    <property type="evidence" value="ECO:0007669"/>
    <property type="project" value="UniProtKB-KW"/>
</dbReference>
<evidence type="ECO:0000256" key="3">
    <source>
        <dbReference type="ARBA" id="ARBA00022691"/>
    </source>
</evidence>
<dbReference type="InterPro" id="IPR013216">
    <property type="entry name" value="Methyltransf_11"/>
</dbReference>
<dbReference type="InterPro" id="IPR029063">
    <property type="entry name" value="SAM-dependent_MTases_sf"/>
</dbReference>
<dbReference type="PANTHER" id="PTHR43464:SF19">
    <property type="entry name" value="UBIQUINONE BIOSYNTHESIS O-METHYLTRANSFERASE, MITOCHONDRIAL"/>
    <property type="match status" value="1"/>
</dbReference>
<proteinExistence type="predicted"/>
<dbReference type="GO" id="GO:0008757">
    <property type="term" value="F:S-adenosylmethionine-dependent methyltransferase activity"/>
    <property type="evidence" value="ECO:0007669"/>
    <property type="project" value="InterPro"/>
</dbReference>
<dbReference type="OrthoDB" id="9791837at2"/>
<dbReference type="CDD" id="cd02440">
    <property type="entry name" value="AdoMet_MTases"/>
    <property type="match status" value="1"/>
</dbReference>
<protein>
    <submittedName>
        <fullName evidence="5">Methyltransferase family protein</fullName>
    </submittedName>
</protein>
<feature type="domain" description="Methyltransferase type 11" evidence="4">
    <location>
        <begin position="47"/>
        <end position="141"/>
    </location>
</feature>
<dbReference type="RefSeq" id="WP_145674626.1">
    <property type="nucleotide sequence ID" value="NZ_VIWO01000013.1"/>
</dbReference>
<keyword evidence="3" id="KW-0949">S-adenosyl-L-methionine</keyword>
<evidence type="ECO:0000313" key="6">
    <source>
        <dbReference type="Proteomes" id="UP000320811"/>
    </source>
</evidence>
<gene>
    <name evidence="5" type="ORF">FHW36_11382</name>
</gene>
<dbReference type="Gene3D" id="3.40.50.150">
    <property type="entry name" value="Vaccinia Virus protein VP39"/>
    <property type="match status" value="1"/>
</dbReference>
<dbReference type="EMBL" id="VIWO01000013">
    <property type="protein sequence ID" value="TWF32828.1"/>
    <property type="molecule type" value="Genomic_DNA"/>
</dbReference>
<dbReference type="AlphaFoldDB" id="A0A561P400"/>
<reference evidence="5 6" key="1">
    <citation type="submission" date="2019-06" db="EMBL/GenBank/DDBJ databases">
        <title>Sorghum-associated microbial communities from plants grown in Nebraska, USA.</title>
        <authorList>
            <person name="Schachtman D."/>
        </authorList>
    </citation>
    <scope>NUCLEOTIDE SEQUENCE [LARGE SCALE GENOMIC DNA]</scope>
    <source>
        <strain evidence="5 6">1209</strain>
    </source>
</reference>
<dbReference type="Pfam" id="PF08241">
    <property type="entry name" value="Methyltransf_11"/>
    <property type="match status" value="1"/>
</dbReference>
<evidence type="ECO:0000259" key="4">
    <source>
        <dbReference type="Pfam" id="PF08241"/>
    </source>
</evidence>
<name>A0A561P400_9BACT</name>
<dbReference type="PANTHER" id="PTHR43464">
    <property type="entry name" value="METHYLTRANSFERASE"/>
    <property type="match status" value="1"/>
</dbReference>
<dbReference type="Proteomes" id="UP000320811">
    <property type="component" value="Unassembled WGS sequence"/>
</dbReference>
<evidence type="ECO:0000256" key="2">
    <source>
        <dbReference type="ARBA" id="ARBA00022679"/>
    </source>
</evidence>
<dbReference type="SUPFAM" id="SSF53335">
    <property type="entry name" value="S-adenosyl-L-methionine-dependent methyltransferases"/>
    <property type="match status" value="1"/>
</dbReference>
<keyword evidence="6" id="KW-1185">Reference proteome</keyword>
<organism evidence="5 6">
    <name type="scientific">Chitinophaga polysaccharea</name>
    <dbReference type="NCBI Taxonomy" id="1293035"/>
    <lineage>
        <taxon>Bacteria</taxon>
        <taxon>Pseudomonadati</taxon>
        <taxon>Bacteroidota</taxon>
        <taxon>Chitinophagia</taxon>
        <taxon>Chitinophagales</taxon>
        <taxon>Chitinophagaceae</taxon>
        <taxon>Chitinophaga</taxon>
    </lineage>
</organism>
<comment type="caution">
    <text evidence="5">The sequence shown here is derived from an EMBL/GenBank/DDBJ whole genome shotgun (WGS) entry which is preliminary data.</text>
</comment>
<keyword evidence="2 5" id="KW-0808">Transferase</keyword>
<keyword evidence="1 5" id="KW-0489">Methyltransferase</keyword>
<evidence type="ECO:0000313" key="5">
    <source>
        <dbReference type="EMBL" id="TWF32828.1"/>
    </source>
</evidence>
<accession>A0A561P400</accession>
<evidence type="ECO:0000256" key="1">
    <source>
        <dbReference type="ARBA" id="ARBA00022603"/>
    </source>
</evidence>
<sequence length="246" mass="28068">MKQNKYDDPSFFEQYSQMPRSIGGLQAAGEWYVLRDMLPDLENAAVLDLGCGFGWHCRYAASQKASRVVGVDISARMLARARDITTEPNIEYRQLAIEDIDFPPRTFNVVLSSLALHYIADYAQVCRKVFDSLQPGGAFVLSVEHPIFTALAAQDWYYDAAGNRLHWPVDRYQEEGLRYTRFLENEVIKYHRTVTTWVNSLLQAGFLLQRVEEPAPTADIITQYPGMKDEARRPIFLLLSVIKPAV</sequence>